<sequence length="132" mass="15063">MFVKSTLTSVFCVQRSKGKPRGSGRGLRGRMSSAYHSEEHSAHLRTPLFIGFGETGTESLKRFQRAERALAESDDSAETLLKDLRRGEVFIFEHVLFFILFFIILFPQTHIRFLSNVCLFLLSFLTLTLTLS</sequence>
<dbReference type="AlphaFoldDB" id="A0AAW1FB45"/>
<keyword evidence="3" id="KW-1185">Reference proteome</keyword>
<evidence type="ECO:0000313" key="2">
    <source>
        <dbReference type="EMBL" id="KAK9532022.1"/>
    </source>
</evidence>
<accession>A0AAW1FB45</accession>
<proteinExistence type="predicted"/>
<gene>
    <name evidence="2" type="ORF">VZT92_010467</name>
</gene>
<evidence type="ECO:0000313" key="3">
    <source>
        <dbReference type="Proteomes" id="UP001488805"/>
    </source>
</evidence>
<evidence type="ECO:0000256" key="1">
    <source>
        <dbReference type="SAM" id="Phobius"/>
    </source>
</evidence>
<organism evidence="2 3">
    <name type="scientific">Zoarces viviparus</name>
    <name type="common">Viviparous eelpout</name>
    <name type="synonym">Blennius viviparus</name>
    <dbReference type="NCBI Taxonomy" id="48416"/>
    <lineage>
        <taxon>Eukaryota</taxon>
        <taxon>Metazoa</taxon>
        <taxon>Chordata</taxon>
        <taxon>Craniata</taxon>
        <taxon>Vertebrata</taxon>
        <taxon>Euteleostomi</taxon>
        <taxon>Actinopterygii</taxon>
        <taxon>Neopterygii</taxon>
        <taxon>Teleostei</taxon>
        <taxon>Neoteleostei</taxon>
        <taxon>Acanthomorphata</taxon>
        <taxon>Eupercaria</taxon>
        <taxon>Perciformes</taxon>
        <taxon>Cottioidei</taxon>
        <taxon>Zoarcales</taxon>
        <taxon>Zoarcidae</taxon>
        <taxon>Zoarcinae</taxon>
        <taxon>Zoarces</taxon>
    </lineage>
</organism>
<protein>
    <submittedName>
        <fullName evidence="2">Uncharacterized protein</fullName>
    </submittedName>
</protein>
<keyword evidence="1" id="KW-1133">Transmembrane helix</keyword>
<keyword evidence="1" id="KW-0472">Membrane</keyword>
<reference evidence="2 3" key="1">
    <citation type="journal article" date="2024" name="Genome Biol. Evol.">
        <title>Chromosome-level genome assembly of the viviparous eelpout Zoarces viviparus.</title>
        <authorList>
            <person name="Fuhrmann N."/>
            <person name="Brasseur M.V."/>
            <person name="Bakowski C.E."/>
            <person name="Podsiadlowski L."/>
            <person name="Prost S."/>
            <person name="Krehenwinkel H."/>
            <person name="Mayer C."/>
        </authorList>
    </citation>
    <scope>NUCLEOTIDE SEQUENCE [LARGE SCALE GENOMIC DNA]</scope>
    <source>
        <strain evidence="2">NO-MEL_2022_Ind0_liver</strain>
    </source>
</reference>
<dbReference type="Proteomes" id="UP001488805">
    <property type="component" value="Unassembled WGS sequence"/>
</dbReference>
<name>A0AAW1FB45_ZOAVI</name>
<dbReference type="EMBL" id="JBCEZU010000088">
    <property type="protein sequence ID" value="KAK9532022.1"/>
    <property type="molecule type" value="Genomic_DNA"/>
</dbReference>
<feature type="transmembrane region" description="Helical" evidence="1">
    <location>
        <begin position="113"/>
        <end position="131"/>
    </location>
</feature>
<comment type="caution">
    <text evidence="2">The sequence shown here is derived from an EMBL/GenBank/DDBJ whole genome shotgun (WGS) entry which is preliminary data.</text>
</comment>
<feature type="transmembrane region" description="Helical" evidence="1">
    <location>
        <begin position="89"/>
        <end position="107"/>
    </location>
</feature>
<keyword evidence="1" id="KW-0812">Transmembrane</keyword>